<sequence length="296" mass="34513">MKNGQKLAEMGLFIHFPDSKEISDYAESSEDVLPECSVSGDSEESEGIGRNNDDGDNDPLFVPSLSRFIFVKRYDLRTIMDEVRSFPAKISVRLRMIIYQEFKQVFVDQELKKRFKRSYFGHLRKLPEHLKFNGQFGCMRPFFILENLLENQWISSFPFRALKWHTTKSDQMIEGDPFKYKGKVTENVHPYIIPTIHQTKMDYMITFDPYIDKVKNNILDGLKQELEGVIVLILNEDSDDDGDLGGNPIKVRIGDDDTSSTSKDQWTPHPPRIFISVLLRLRKLCWILLPILERRD</sequence>
<dbReference type="OrthoDB" id="1772236at2759"/>
<feature type="region of interest" description="Disordered" evidence="1">
    <location>
        <begin position="245"/>
        <end position="266"/>
    </location>
</feature>
<dbReference type="AlphaFoldDB" id="A0A2G2XPG1"/>
<evidence type="ECO:0000313" key="3">
    <source>
        <dbReference type="Proteomes" id="UP000224567"/>
    </source>
</evidence>
<comment type="caution">
    <text evidence="2">The sequence shown here is derived from an EMBL/GenBank/DDBJ whole genome shotgun (WGS) entry which is preliminary data.</text>
</comment>
<gene>
    <name evidence="2" type="ORF">CQW23_01740</name>
</gene>
<proteinExistence type="predicted"/>
<name>A0A2G2XPG1_CAPBA</name>
<evidence type="ECO:0000256" key="1">
    <source>
        <dbReference type="SAM" id="MobiDB-lite"/>
    </source>
</evidence>
<reference evidence="2 3" key="1">
    <citation type="journal article" date="2017" name="Genome Biol.">
        <title>New reference genome sequences of hot pepper reveal the massive evolution of plant disease-resistance genes by retroduplication.</title>
        <authorList>
            <person name="Kim S."/>
            <person name="Park J."/>
            <person name="Yeom S.I."/>
            <person name="Kim Y.M."/>
            <person name="Seo E."/>
            <person name="Kim K.T."/>
            <person name="Kim M.S."/>
            <person name="Lee J.M."/>
            <person name="Cheong K."/>
            <person name="Shin H.S."/>
            <person name="Kim S.B."/>
            <person name="Han K."/>
            <person name="Lee J."/>
            <person name="Park M."/>
            <person name="Lee H.A."/>
            <person name="Lee H.Y."/>
            <person name="Lee Y."/>
            <person name="Oh S."/>
            <person name="Lee J.H."/>
            <person name="Choi E."/>
            <person name="Choi E."/>
            <person name="Lee S.E."/>
            <person name="Jeon J."/>
            <person name="Kim H."/>
            <person name="Choi G."/>
            <person name="Song H."/>
            <person name="Lee J."/>
            <person name="Lee S.C."/>
            <person name="Kwon J.K."/>
            <person name="Lee H.Y."/>
            <person name="Koo N."/>
            <person name="Hong Y."/>
            <person name="Kim R.W."/>
            <person name="Kang W.H."/>
            <person name="Huh J.H."/>
            <person name="Kang B.C."/>
            <person name="Yang T.J."/>
            <person name="Lee Y.H."/>
            <person name="Bennetzen J.L."/>
            <person name="Choi D."/>
        </authorList>
    </citation>
    <scope>NUCLEOTIDE SEQUENCE [LARGE SCALE GENOMIC DNA]</scope>
    <source>
        <strain evidence="3">cv. PBC81</strain>
    </source>
</reference>
<dbReference type="EMBL" id="MLFT02000001">
    <property type="protein sequence ID" value="PHT59377.1"/>
    <property type="molecule type" value="Genomic_DNA"/>
</dbReference>
<evidence type="ECO:0000313" key="2">
    <source>
        <dbReference type="EMBL" id="PHT59377.1"/>
    </source>
</evidence>
<dbReference type="Proteomes" id="UP000224567">
    <property type="component" value="Unassembled WGS sequence"/>
</dbReference>
<reference evidence="3" key="2">
    <citation type="journal article" date="2017" name="J. Anim. Genet.">
        <title>Multiple reference genome sequences of hot pepper reveal the massive evolution of plant disease resistance genes by retroduplication.</title>
        <authorList>
            <person name="Kim S."/>
            <person name="Park J."/>
            <person name="Yeom S.-I."/>
            <person name="Kim Y.-M."/>
            <person name="Seo E."/>
            <person name="Kim K.-T."/>
            <person name="Kim M.-S."/>
            <person name="Lee J.M."/>
            <person name="Cheong K."/>
            <person name="Shin H.-S."/>
            <person name="Kim S.-B."/>
            <person name="Han K."/>
            <person name="Lee J."/>
            <person name="Park M."/>
            <person name="Lee H.-A."/>
            <person name="Lee H.-Y."/>
            <person name="Lee Y."/>
            <person name="Oh S."/>
            <person name="Lee J.H."/>
            <person name="Choi E."/>
            <person name="Choi E."/>
            <person name="Lee S.E."/>
            <person name="Jeon J."/>
            <person name="Kim H."/>
            <person name="Choi G."/>
            <person name="Song H."/>
            <person name="Lee J."/>
            <person name="Lee S.-C."/>
            <person name="Kwon J.-K."/>
            <person name="Lee H.-Y."/>
            <person name="Koo N."/>
            <person name="Hong Y."/>
            <person name="Kim R.W."/>
            <person name="Kang W.-H."/>
            <person name="Huh J.H."/>
            <person name="Kang B.-C."/>
            <person name="Yang T.-J."/>
            <person name="Lee Y.-H."/>
            <person name="Bennetzen J.L."/>
            <person name="Choi D."/>
        </authorList>
    </citation>
    <scope>NUCLEOTIDE SEQUENCE [LARGE SCALE GENOMIC DNA]</scope>
    <source>
        <strain evidence="3">cv. PBC81</strain>
    </source>
</reference>
<keyword evidence="3" id="KW-1185">Reference proteome</keyword>
<accession>A0A2G2XPG1</accession>
<organism evidence="2 3">
    <name type="scientific">Capsicum baccatum</name>
    <name type="common">Peruvian pepper</name>
    <dbReference type="NCBI Taxonomy" id="33114"/>
    <lineage>
        <taxon>Eukaryota</taxon>
        <taxon>Viridiplantae</taxon>
        <taxon>Streptophyta</taxon>
        <taxon>Embryophyta</taxon>
        <taxon>Tracheophyta</taxon>
        <taxon>Spermatophyta</taxon>
        <taxon>Magnoliopsida</taxon>
        <taxon>eudicotyledons</taxon>
        <taxon>Gunneridae</taxon>
        <taxon>Pentapetalae</taxon>
        <taxon>asterids</taxon>
        <taxon>lamiids</taxon>
        <taxon>Solanales</taxon>
        <taxon>Solanaceae</taxon>
        <taxon>Solanoideae</taxon>
        <taxon>Capsiceae</taxon>
        <taxon>Capsicum</taxon>
    </lineage>
</organism>
<feature type="region of interest" description="Disordered" evidence="1">
    <location>
        <begin position="25"/>
        <end position="56"/>
    </location>
</feature>
<protein>
    <submittedName>
        <fullName evidence="2">Uncharacterized protein</fullName>
    </submittedName>
</protein>